<name>A0A5J9W8C0_9POAL</name>
<dbReference type="Pfam" id="PF23622">
    <property type="entry name" value="LRR_At1g61320_AtMIF1"/>
    <property type="match status" value="1"/>
</dbReference>
<reference evidence="2 3" key="1">
    <citation type="journal article" date="2019" name="Sci. Rep.">
        <title>A high-quality genome of Eragrostis curvula grass provides insights into Poaceae evolution and supports new strategies to enhance forage quality.</title>
        <authorList>
            <person name="Carballo J."/>
            <person name="Santos B.A.C.M."/>
            <person name="Zappacosta D."/>
            <person name="Garbus I."/>
            <person name="Selva J.P."/>
            <person name="Gallo C.A."/>
            <person name="Diaz A."/>
            <person name="Albertini E."/>
            <person name="Caccamo M."/>
            <person name="Echenique V."/>
        </authorList>
    </citation>
    <scope>NUCLEOTIDE SEQUENCE [LARGE SCALE GENOMIC DNA]</scope>
    <source>
        <strain evidence="3">cv. Victoria</strain>
        <tissue evidence="2">Leaf</tissue>
    </source>
</reference>
<gene>
    <name evidence="2" type="ORF">EJB05_10126</name>
</gene>
<protein>
    <recommendedName>
        <fullName evidence="1">At1g61320/AtMIF1 LRR domain-containing protein</fullName>
    </recommendedName>
</protein>
<dbReference type="SUPFAM" id="SSF52047">
    <property type="entry name" value="RNI-like"/>
    <property type="match status" value="1"/>
</dbReference>
<dbReference type="OrthoDB" id="10257085at2759"/>
<organism evidence="2 3">
    <name type="scientific">Eragrostis curvula</name>
    <name type="common">weeping love grass</name>
    <dbReference type="NCBI Taxonomy" id="38414"/>
    <lineage>
        <taxon>Eukaryota</taxon>
        <taxon>Viridiplantae</taxon>
        <taxon>Streptophyta</taxon>
        <taxon>Embryophyta</taxon>
        <taxon>Tracheophyta</taxon>
        <taxon>Spermatophyta</taxon>
        <taxon>Magnoliopsida</taxon>
        <taxon>Liliopsida</taxon>
        <taxon>Poales</taxon>
        <taxon>Poaceae</taxon>
        <taxon>PACMAD clade</taxon>
        <taxon>Chloridoideae</taxon>
        <taxon>Eragrostideae</taxon>
        <taxon>Eragrostidinae</taxon>
        <taxon>Eragrostis</taxon>
    </lineage>
</organism>
<dbReference type="Gramene" id="TVU43640">
    <property type="protein sequence ID" value="TVU43640"/>
    <property type="gene ID" value="EJB05_10126"/>
</dbReference>
<evidence type="ECO:0000313" key="2">
    <source>
        <dbReference type="EMBL" id="TVU43640.1"/>
    </source>
</evidence>
<dbReference type="Proteomes" id="UP000324897">
    <property type="component" value="Unassembled WGS sequence"/>
</dbReference>
<dbReference type="InterPro" id="IPR055357">
    <property type="entry name" value="LRR_At1g61320_AtMIF1"/>
</dbReference>
<accession>A0A5J9W8C0</accession>
<dbReference type="Gene3D" id="3.80.10.10">
    <property type="entry name" value="Ribonuclease Inhibitor"/>
    <property type="match status" value="1"/>
</dbReference>
<comment type="caution">
    <text evidence="2">The sequence shown here is derived from an EMBL/GenBank/DDBJ whole genome shotgun (WGS) entry which is preliminary data.</text>
</comment>
<dbReference type="InterPro" id="IPR053772">
    <property type="entry name" value="At1g61320/At1g61330-like"/>
</dbReference>
<evidence type="ECO:0000313" key="3">
    <source>
        <dbReference type="Proteomes" id="UP000324897"/>
    </source>
</evidence>
<dbReference type="PANTHER" id="PTHR34145:SF23">
    <property type="entry name" value="OS04G0479800 PROTEIN"/>
    <property type="match status" value="1"/>
</dbReference>
<dbReference type="PANTHER" id="PTHR34145">
    <property type="entry name" value="OS02G0105600 PROTEIN"/>
    <property type="match status" value="1"/>
</dbReference>
<evidence type="ECO:0000259" key="1">
    <source>
        <dbReference type="Pfam" id="PF23622"/>
    </source>
</evidence>
<keyword evidence="3" id="KW-1185">Reference proteome</keyword>
<feature type="domain" description="At1g61320/AtMIF1 LRR" evidence="1">
    <location>
        <begin position="120"/>
        <end position="373"/>
    </location>
</feature>
<dbReference type="EMBL" id="RWGY01000005">
    <property type="protein sequence ID" value="TVU43640.1"/>
    <property type="molecule type" value="Genomic_DNA"/>
</dbReference>
<dbReference type="AlphaFoldDB" id="A0A5J9W8C0"/>
<dbReference type="InterPro" id="IPR032675">
    <property type="entry name" value="LRR_dom_sf"/>
</dbReference>
<dbReference type="InterPro" id="IPR036047">
    <property type="entry name" value="F-box-like_dom_sf"/>
</dbReference>
<sequence length="390" mass="43823">MALLHYNRIPAKSAAVAAAVGSVSSMDKRKGSSCQYNDDDDDTQDAKIMGCSFPDLPEDIWFSIHSLMPMREAARVACLSRAFLRSWQCRPNLIFNSDTVGMDPNGSMCGGDFSRKVDRILSKHSGTGVKIFRLDYFGLFEYNASRYLERWLQVAVKPGIEELTLMLSKTEREYNFPCSLLSDGIGSSIRHLKLRFCALRPATELGPLRNLTTLQLLFVSITGDELEGLLYNSLALEHLDICQCREMICLKIPCALQQLSSLNVFHCERLETIESKAPNLSSFGFMGRETKFSLGDTLKIKKLYMDCGTMVSSARTELPLHMPNLETLVISSSYEVVNTPTLPSKFLYLKHLNIDFVSGSTPLPSYDYFSLVCPVFMEHESTFLNPSDMR</sequence>
<proteinExistence type="predicted"/>
<dbReference type="SUPFAM" id="SSF81383">
    <property type="entry name" value="F-box domain"/>
    <property type="match status" value="1"/>
</dbReference>